<dbReference type="InterPro" id="IPR009057">
    <property type="entry name" value="Homeodomain-like_sf"/>
</dbReference>
<dbReference type="EMBL" id="BMSA01000025">
    <property type="protein sequence ID" value="GGT80316.1"/>
    <property type="molecule type" value="Genomic_DNA"/>
</dbReference>
<feature type="compositionally biased region" description="Basic residues" evidence="5">
    <location>
        <begin position="1"/>
        <end position="12"/>
    </location>
</feature>
<evidence type="ECO:0000256" key="4">
    <source>
        <dbReference type="PROSITE-ProRule" id="PRU00335"/>
    </source>
</evidence>
<reference evidence="7" key="2">
    <citation type="submission" date="2020-09" db="EMBL/GenBank/DDBJ databases">
        <authorList>
            <person name="Sun Q."/>
            <person name="Ohkuma M."/>
        </authorList>
    </citation>
    <scope>NUCLEOTIDE SEQUENCE</scope>
    <source>
        <strain evidence="7">JCM 4125</strain>
    </source>
</reference>
<dbReference type="Gene3D" id="1.10.10.60">
    <property type="entry name" value="Homeodomain-like"/>
    <property type="match status" value="1"/>
</dbReference>
<evidence type="ECO:0000313" key="8">
    <source>
        <dbReference type="Proteomes" id="UP000646776"/>
    </source>
</evidence>
<protein>
    <recommendedName>
        <fullName evidence="6">HTH tetR-type domain-containing protein</fullName>
    </recommendedName>
</protein>
<dbReference type="Proteomes" id="UP000646776">
    <property type="component" value="Unassembled WGS sequence"/>
</dbReference>
<dbReference type="InterPro" id="IPR049397">
    <property type="entry name" value="EthR_C"/>
</dbReference>
<dbReference type="GO" id="GO:0003700">
    <property type="term" value="F:DNA-binding transcription factor activity"/>
    <property type="evidence" value="ECO:0007669"/>
    <property type="project" value="TreeGrafter"/>
</dbReference>
<dbReference type="Pfam" id="PF00440">
    <property type="entry name" value="TetR_N"/>
    <property type="match status" value="1"/>
</dbReference>
<evidence type="ECO:0000256" key="5">
    <source>
        <dbReference type="SAM" id="MobiDB-lite"/>
    </source>
</evidence>
<dbReference type="PRINTS" id="PR00455">
    <property type="entry name" value="HTHTETR"/>
</dbReference>
<accession>A0A918LZN5</accession>
<dbReference type="PANTHER" id="PTHR30055:SF234">
    <property type="entry name" value="HTH-TYPE TRANSCRIPTIONAL REGULATOR BETI"/>
    <property type="match status" value="1"/>
</dbReference>
<feature type="region of interest" description="Disordered" evidence="5">
    <location>
        <begin position="1"/>
        <end position="21"/>
    </location>
</feature>
<feature type="domain" description="HTH tetR-type" evidence="6">
    <location>
        <begin position="23"/>
        <end position="83"/>
    </location>
</feature>
<sequence length="231" mass="25293">MIVRMGRPRTKSAPKLPTTTRGRRTREGLIVAGREILERQGWPGFTPEAVAQVAGVSYGTFYTYFESKEDLLHSVLRSVAGEMFTSSLVPPDTTDDPYTRLVESNRRYLRAWDRAAKVVRIVEQGAVADEGLRQMVLEIRELYVSRSTEGIRRLQEAGLANPGLEPRLTAIALGSMVEQVGHVIDTLAEAYDEDAVVDHLSRLWAAAIGLRGAPDEGWTADPRGSGSAAAG</sequence>
<comment type="caution">
    <text evidence="7">The sequence shown here is derived from an EMBL/GenBank/DDBJ whole genome shotgun (WGS) entry which is preliminary data.</text>
</comment>
<keyword evidence="3" id="KW-0804">Transcription</keyword>
<keyword evidence="2 4" id="KW-0238">DNA-binding</keyword>
<keyword evidence="1" id="KW-0805">Transcription regulation</keyword>
<dbReference type="PANTHER" id="PTHR30055">
    <property type="entry name" value="HTH-TYPE TRANSCRIPTIONAL REGULATOR RUTR"/>
    <property type="match status" value="1"/>
</dbReference>
<dbReference type="Gene3D" id="1.10.357.10">
    <property type="entry name" value="Tetracycline Repressor, domain 2"/>
    <property type="match status" value="1"/>
</dbReference>
<evidence type="ECO:0000256" key="3">
    <source>
        <dbReference type="ARBA" id="ARBA00023163"/>
    </source>
</evidence>
<organism evidence="7 8">
    <name type="scientific">Streptomyces phaeofaciens</name>
    <dbReference type="NCBI Taxonomy" id="68254"/>
    <lineage>
        <taxon>Bacteria</taxon>
        <taxon>Bacillati</taxon>
        <taxon>Actinomycetota</taxon>
        <taxon>Actinomycetes</taxon>
        <taxon>Kitasatosporales</taxon>
        <taxon>Streptomycetaceae</taxon>
        <taxon>Streptomyces</taxon>
    </lineage>
</organism>
<reference evidence="7" key="1">
    <citation type="journal article" date="2014" name="Int. J. Syst. Evol. Microbiol.">
        <title>Complete genome sequence of Corynebacterium casei LMG S-19264T (=DSM 44701T), isolated from a smear-ripened cheese.</title>
        <authorList>
            <consortium name="US DOE Joint Genome Institute (JGI-PGF)"/>
            <person name="Walter F."/>
            <person name="Albersmeier A."/>
            <person name="Kalinowski J."/>
            <person name="Ruckert C."/>
        </authorList>
    </citation>
    <scope>NUCLEOTIDE SEQUENCE</scope>
    <source>
        <strain evidence="7">JCM 4125</strain>
    </source>
</reference>
<evidence type="ECO:0000256" key="2">
    <source>
        <dbReference type="ARBA" id="ARBA00023125"/>
    </source>
</evidence>
<dbReference type="PROSITE" id="PS50977">
    <property type="entry name" value="HTH_TETR_2"/>
    <property type="match status" value="1"/>
</dbReference>
<dbReference type="InterPro" id="IPR050109">
    <property type="entry name" value="HTH-type_TetR-like_transc_reg"/>
</dbReference>
<evidence type="ECO:0000259" key="6">
    <source>
        <dbReference type="PROSITE" id="PS50977"/>
    </source>
</evidence>
<keyword evidence="8" id="KW-1185">Reference proteome</keyword>
<dbReference type="SUPFAM" id="SSF48498">
    <property type="entry name" value="Tetracyclin repressor-like, C-terminal domain"/>
    <property type="match status" value="1"/>
</dbReference>
<dbReference type="AlphaFoldDB" id="A0A918LZN5"/>
<dbReference type="GO" id="GO:0000976">
    <property type="term" value="F:transcription cis-regulatory region binding"/>
    <property type="evidence" value="ECO:0007669"/>
    <property type="project" value="TreeGrafter"/>
</dbReference>
<evidence type="ECO:0000313" key="7">
    <source>
        <dbReference type="EMBL" id="GGT80316.1"/>
    </source>
</evidence>
<evidence type="ECO:0000256" key="1">
    <source>
        <dbReference type="ARBA" id="ARBA00023015"/>
    </source>
</evidence>
<gene>
    <name evidence="7" type="ORF">GCM10010226_68650</name>
</gene>
<feature type="DNA-binding region" description="H-T-H motif" evidence="4">
    <location>
        <begin position="46"/>
        <end position="65"/>
    </location>
</feature>
<dbReference type="InterPro" id="IPR001647">
    <property type="entry name" value="HTH_TetR"/>
</dbReference>
<proteinExistence type="predicted"/>
<dbReference type="SUPFAM" id="SSF46689">
    <property type="entry name" value="Homeodomain-like"/>
    <property type="match status" value="1"/>
</dbReference>
<name>A0A918LZN5_9ACTN</name>
<dbReference type="Pfam" id="PF21313">
    <property type="entry name" value="EthR_C"/>
    <property type="match status" value="1"/>
</dbReference>
<dbReference type="InterPro" id="IPR036271">
    <property type="entry name" value="Tet_transcr_reg_TetR-rel_C_sf"/>
</dbReference>